<sequence length="274" mass="30691">MWDTAGQERFRSVSQTYYRNADGIIIVYDLTNSQTFSHVKQWYSQVIQMAPKHSQTLLLANKIDLEESRSIPLEQGQALADELNCDFFEVSAKTGENIVKGLTRLVIRSLESLQKKKEEEEKLKENTQVDKPIEIRDPKIERKKSTCLGVSIEHMVTTVNIYSALMFIFSLHGLSQQETAKRGNVFGISGMLMSIIALAISNSVFGHGYVILVIGIIVGWIIGFTMAAIVSMTTIPQMIALLHSFGGLAAFLASVAKYLDHGNNNDIYRRRIVC</sequence>
<dbReference type="SUPFAM" id="SSF52540">
    <property type="entry name" value="P-loop containing nucleoside triphosphate hydrolases"/>
    <property type="match status" value="1"/>
</dbReference>
<dbReference type="EMBL" id="JAPDFW010000055">
    <property type="protein sequence ID" value="KAJ5078043.1"/>
    <property type="molecule type" value="Genomic_DNA"/>
</dbReference>
<feature type="transmembrane region" description="Helical" evidence="6">
    <location>
        <begin position="239"/>
        <end position="259"/>
    </location>
</feature>
<dbReference type="Proteomes" id="UP001149090">
    <property type="component" value="Unassembled WGS sequence"/>
</dbReference>
<dbReference type="SMART" id="SM00174">
    <property type="entry name" value="RHO"/>
    <property type="match status" value="1"/>
</dbReference>
<keyword evidence="6" id="KW-0812">Transmembrane</keyword>
<dbReference type="GO" id="GO:0003924">
    <property type="term" value="F:GTPase activity"/>
    <property type="evidence" value="ECO:0007669"/>
    <property type="project" value="InterPro"/>
</dbReference>
<dbReference type="PROSITE" id="PS51419">
    <property type="entry name" value="RAB"/>
    <property type="match status" value="1"/>
</dbReference>
<dbReference type="InterPro" id="IPR034300">
    <property type="entry name" value="PNTB-like"/>
</dbReference>
<evidence type="ECO:0000259" key="7">
    <source>
        <dbReference type="Pfam" id="PF02233"/>
    </source>
</evidence>
<evidence type="ECO:0000256" key="2">
    <source>
        <dbReference type="ARBA" id="ARBA00022741"/>
    </source>
</evidence>
<dbReference type="Pfam" id="PF02233">
    <property type="entry name" value="PNTB"/>
    <property type="match status" value="1"/>
</dbReference>
<evidence type="ECO:0000256" key="3">
    <source>
        <dbReference type="ARBA" id="ARBA00023027"/>
    </source>
</evidence>
<keyword evidence="9" id="KW-1185">Reference proteome</keyword>
<dbReference type="InterPro" id="IPR027417">
    <property type="entry name" value="P-loop_NTPase"/>
</dbReference>
<reference evidence="8" key="1">
    <citation type="submission" date="2022-10" db="EMBL/GenBank/DDBJ databases">
        <title>Novel sulphate-reducing endosymbionts in the free-living metamonad Anaeramoeba.</title>
        <authorList>
            <person name="Jerlstrom-Hultqvist J."/>
            <person name="Cepicka I."/>
            <person name="Gallot-Lavallee L."/>
            <person name="Salas-Leiva D."/>
            <person name="Curtis B.A."/>
            <person name="Zahonova K."/>
            <person name="Pipaliya S."/>
            <person name="Dacks J."/>
            <person name="Roger A.J."/>
        </authorList>
    </citation>
    <scope>NUCLEOTIDE SEQUENCE</scope>
    <source>
        <strain evidence="8">BMAN</strain>
    </source>
</reference>
<dbReference type="SMART" id="SM00175">
    <property type="entry name" value="RAB"/>
    <property type="match status" value="1"/>
</dbReference>
<evidence type="ECO:0000256" key="1">
    <source>
        <dbReference type="ARBA" id="ARBA00006270"/>
    </source>
</evidence>
<dbReference type="Pfam" id="PF00071">
    <property type="entry name" value="Ras"/>
    <property type="match status" value="1"/>
</dbReference>
<evidence type="ECO:0000313" key="8">
    <source>
        <dbReference type="EMBL" id="KAJ5078043.1"/>
    </source>
</evidence>
<dbReference type="NCBIfam" id="TIGR00231">
    <property type="entry name" value="small_GTP"/>
    <property type="match status" value="1"/>
</dbReference>
<dbReference type="AlphaFoldDB" id="A0A9Q0RFU0"/>
<dbReference type="PANTHER" id="PTHR47980">
    <property type="entry name" value="LD44762P"/>
    <property type="match status" value="1"/>
</dbReference>
<dbReference type="CDD" id="cd00154">
    <property type="entry name" value="Rab"/>
    <property type="match status" value="1"/>
</dbReference>
<comment type="similarity">
    <text evidence="1">Belongs to the small GTPase superfamily. Rab family.</text>
</comment>
<dbReference type="Gene3D" id="3.40.50.300">
    <property type="entry name" value="P-loop containing nucleotide triphosphate hydrolases"/>
    <property type="match status" value="1"/>
</dbReference>
<comment type="caution">
    <text evidence="8">The sequence shown here is derived from an EMBL/GenBank/DDBJ whole genome shotgun (WGS) entry which is preliminary data.</text>
</comment>
<keyword evidence="2" id="KW-0547">Nucleotide-binding</keyword>
<keyword evidence="5" id="KW-0449">Lipoprotein</keyword>
<dbReference type="InterPro" id="IPR005225">
    <property type="entry name" value="Small_GTP-bd"/>
</dbReference>
<keyword evidence="6" id="KW-1133">Transmembrane helix</keyword>
<evidence type="ECO:0000256" key="5">
    <source>
        <dbReference type="ARBA" id="ARBA00023288"/>
    </source>
</evidence>
<feature type="transmembrane region" description="Helical" evidence="6">
    <location>
        <begin position="186"/>
        <end position="205"/>
    </location>
</feature>
<keyword evidence="3" id="KW-0520">NAD</keyword>
<evidence type="ECO:0000313" key="9">
    <source>
        <dbReference type="Proteomes" id="UP001149090"/>
    </source>
</evidence>
<feature type="domain" description="NADP transhydrogenase beta-like" evidence="7">
    <location>
        <begin position="158"/>
        <end position="264"/>
    </location>
</feature>
<dbReference type="InterPro" id="IPR036259">
    <property type="entry name" value="MFS_trans_sf"/>
</dbReference>
<keyword evidence="4" id="KW-0342">GTP-binding</keyword>
<evidence type="ECO:0000256" key="4">
    <source>
        <dbReference type="ARBA" id="ARBA00023134"/>
    </source>
</evidence>
<dbReference type="PROSITE" id="PS51421">
    <property type="entry name" value="RAS"/>
    <property type="match status" value="1"/>
</dbReference>
<dbReference type="GO" id="GO:0005525">
    <property type="term" value="F:GTP binding"/>
    <property type="evidence" value="ECO:0007669"/>
    <property type="project" value="UniProtKB-KW"/>
</dbReference>
<protein>
    <submittedName>
        <fullName evidence="8">Ras and ef-hand domain-containing protein</fullName>
    </submittedName>
</protein>
<organism evidence="8 9">
    <name type="scientific">Anaeramoeba ignava</name>
    <name type="common">Anaerobic marine amoeba</name>
    <dbReference type="NCBI Taxonomy" id="1746090"/>
    <lineage>
        <taxon>Eukaryota</taxon>
        <taxon>Metamonada</taxon>
        <taxon>Anaeramoebidae</taxon>
        <taxon>Anaeramoeba</taxon>
    </lineage>
</organism>
<name>A0A9Q0RFU0_ANAIG</name>
<dbReference type="InterPro" id="IPR001806">
    <property type="entry name" value="Small_GTPase"/>
</dbReference>
<proteinExistence type="inferred from homology"/>
<feature type="transmembrane region" description="Helical" evidence="6">
    <location>
        <begin position="211"/>
        <end position="232"/>
    </location>
</feature>
<dbReference type="FunFam" id="3.40.50.300:FF:001447">
    <property type="entry name" value="Ras-related protein Rab-1B"/>
    <property type="match status" value="1"/>
</dbReference>
<keyword evidence="6" id="KW-0472">Membrane</keyword>
<dbReference type="SMART" id="SM00173">
    <property type="entry name" value="RAS"/>
    <property type="match status" value="1"/>
</dbReference>
<dbReference type="InterPro" id="IPR050305">
    <property type="entry name" value="Small_GTPase_Rab"/>
</dbReference>
<feature type="transmembrane region" description="Helical" evidence="6">
    <location>
        <begin position="155"/>
        <end position="174"/>
    </location>
</feature>
<accession>A0A9Q0RFU0</accession>
<evidence type="ECO:0000256" key="6">
    <source>
        <dbReference type="SAM" id="Phobius"/>
    </source>
</evidence>
<gene>
    <name evidence="8" type="ORF">M0811_05300</name>
</gene>
<dbReference type="SUPFAM" id="SSF103473">
    <property type="entry name" value="MFS general substrate transporter"/>
    <property type="match status" value="1"/>
</dbReference>